<feature type="transmembrane region" description="Helical" evidence="7">
    <location>
        <begin position="209"/>
        <end position="229"/>
    </location>
</feature>
<evidence type="ECO:0000256" key="2">
    <source>
        <dbReference type="ARBA" id="ARBA00022475"/>
    </source>
</evidence>
<feature type="transmembrane region" description="Helical" evidence="7">
    <location>
        <begin position="167"/>
        <end position="197"/>
    </location>
</feature>
<evidence type="ECO:0000259" key="9">
    <source>
        <dbReference type="Pfam" id="PF13567"/>
    </source>
</evidence>
<dbReference type="InterPro" id="IPR025405">
    <property type="entry name" value="DUF4131"/>
</dbReference>
<dbReference type="InterPro" id="IPR004477">
    <property type="entry name" value="ComEC_N"/>
</dbReference>
<keyword evidence="5 7" id="KW-0472">Membrane</keyword>
<protein>
    <submittedName>
        <fullName evidence="10">ComEC family competence protein</fullName>
    </submittedName>
</protein>
<dbReference type="Pfam" id="PF13567">
    <property type="entry name" value="DUF4131"/>
    <property type="match status" value="1"/>
</dbReference>
<dbReference type="InterPro" id="IPR052159">
    <property type="entry name" value="Competence_DNA_uptake"/>
</dbReference>
<dbReference type="GO" id="GO:0005886">
    <property type="term" value="C:plasma membrane"/>
    <property type="evidence" value="ECO:0007669"/>
    <property type="project" value="UniProtKB-SubCell"/>
</dbReference>
<feature type="transmembrane region" description="Helical" evidence="7">
    <location>
        <begin position="396"/>
        <end position="418"/>
    </location>
</feature>
<organism evidence="10 11">
    <name type="scientific">Nocardia otitidiscaviarum</name>
    <dbReference type="NCBI Taxonomy" id="1823"/>
    <lineage>
        <taxon>Bacteria</taxon>
        <taxon>Bacillati</taxon>
        <taxon>Actinomycetota</taxon>
        <taxon>Actinomycetes</taxon>
        <taxon>Mycobacteriales</taxon>
        <taxon>Nocardiaceae</taxon>
        <taxon>Nocardia</taxon>
    </lineage>
</organism>
<feature type="transmembrane region" description="Helical" evidence="7">
    <location>
        <begin position="448"/>
        <end position="464"/>
    </location>
</feature>
<keyword evidence="2" id="KW-1003">Cell membrane</keyword>
<feature type="transmembrane region" description="Helical" evidence="7">
    <location>
        <begin position="553"/>
        <end position="574"/>
    </location>
</feature>
<evidence type="ECO:0000256" key="3">
    <source>
        <dbReference type="ARBA" id="ARBA00022692"/>
    </source>
</evidence>
<dbReference type="Pfam" id="PF03772">
    <property type="entry name" value="Competence"/>
    <property type="match status" value="1"/>
</dbReference>
<dbReference type="KEGG" id="nod:FOH10_22490"/>
<evidence type="ECO:0000256" key="6">
    <source>
        <dbReference type="SAM" id="MobiDB-lite"/>
    </source>
</evidence>
<feature type="transmembrane region" description="Helical" evidence="7">
    <location>
        <begin position="528"/>
        <end position="547"/>
    </location>
</feature>
<keyword evidence="3 7" id="KW-0812">Transmembrane</keyword>
<evidence type="ECO:0000256" key="1">
    <source>
        <dbReference type="ARBA" id="ARBA00004651"/>
    </source>
</evidence>
<dbReference type="NCBIfam" id="TIGR00360">
    <property type="entry name" value="ComEC_N-term"/>
    <property type="match status" value="1"/>
</dbReference>
<evidence type="ECO:0000256" key="5">
    <source>
        <dbReference type="ARBA" id="ARBA00023136"/>
    </source>
</evidence>
<feature type="transmembrane region" description="Helical" evidence="7">
    <location>
        <begin position="425"/>
        <end position="442"/>
    </location>
</feature>
<evidence type="ECO:0000256" key="4">
    <source>
        <dbReference type="ARBA" id="ARBA00022989"/>
    </source>
</evidence>
<feature type="domain" description="ComEC/Rec2-related protein" evidence="8">
    <location>
        <begin position="375"/>
        <end position="635"/>
    </location>
</feature>
<feature type="transmembrane region" description="Helical" evidence="7">
    <location>
        <begin position="581"/>
        <end position="601"/>
    </location>
</feature>
<feature type="region of interest" description="Disordered" evidence="6">
    <location>
        <begin position="1"/>
        <end position="41"/>
    </location>
</feature>
<accession>A0A516NQA6</accession>
<reference evidence="10 11" key="1">
    <citation type="submission" date="2019-07" db="EMBL/GenBank/DDBJ databases">
        <title>Complete Genome Sequence and Methylome Analysis of Nocardia otitidis-caviarum NEB252.</title>
        <authorList>
            <person name="Fomenkov A."/>
            <person name="Anton B.P."/>
            <person name="Vincze T."/>
            <person name="Roberts R.J."/>
        </authorList>
    </citation>
    <scope>NUCLEOTIDE SEQUENCE [LARGE SCALE GENOMIC DNA]</scope>
    <source>
        <strain evidence="10 11">NEB252</strain>
    </source>
</reference>
<feature type="transmembrane region" description="Helical" evidence="7">
    <location>
        <begin position="493"/>
        <end position="516"/>
    </location>
</feature>
<proteinExistence type="predicted"/>
<dbReference type="AlphaFoldDB" id="A0A516NQA6"/>
<feature type="domain" description="DUF4131" evidence="9">
    <location>
        <begin position="180"/>
        <end position="320"/>
    </location>
</feature>
<evidence type="ECO:0000313" key="10">
    <source>
        <dbReference type="EMBL" id="QDP81073.1"/>
    </source>
</evidence>
<evidence type="ECO:0000313" key="11">
    <source>
        <dbReference type="Proteomes" id="UP000317039"/>
    </source>
</evidence>
<dbReference type="PANTHER" id="PTHR30619">
    <property type="entry name" value="DNA INTERNALIZATION/COMPETENCE PROTEIN COMEC/REC2"/>
    <property type="match status" value="1"/>
</dbReference>
<name>A0A516NQA6_9NOCA</name>
<feature type="transmembrane region" description="Helical" evidence="7">
    <location>
        <begin position="613"/>
        <end position="636"/>
    </location>
</feature>
<dbReference type="EMBL" id="CP041695">
    <property type="protein sequence ID" value="QDP81073.1"/>
    <property type="molecule type" value="Genomic_DNA"/>
</dbReference>
<evidence type="ECO:0000256" key="7">
    <source>
        <dbReference type="SAM" id="Phobius"/>
    </source>
</evidence>
<gene>
    <name evidence="10" type="ORF">FOH10_22490</name>
</gene>
<dbReference type="PANTHER" id="PTHR30619:SF7">
    <property type="entry name" value="BETA-LACTAMASE DOMAIN PROTEIN"/>
    <property type="match status" value="1"/>
</dbReference>
<comment type="subcellular location">
    <subcellularLocation>
        <location evidence="1">Cell membrane</location>
        <topology evidence="1">Multi-pass membrane protein</topology>
    </subcellularLocation>
</comment>
<keyword evidence="4 7" id="KW-1133">Transmembrane helix</keyword>
<evidence type="ECO:0000259" key="8">
    <source>
        <dbReference type="Pfam" id="PF03772"/>
    </source>
</evidence>
<sequence length="644" mass="64664">MSGPPDDGAGPPGADTTPSTASRAATTPTAEASTATPAAVVTPEATVPATAATAATDAAPVTTIPAGTTQADTATTILTPAAEATTTSAPAATAATPRTPAPAATAAGVAAAAGTVGAAGTAEVPEAAARRGGGAGRGAGAAASDRWAVEPEQVVDARLVGPALCCWAATIVGVVAGWRVGAVLAAVLLGVAVLLWLRVARGARCGRQGLSAALATVLIGAGFAAAAAWHDGRAAAHPLRDLDRGAHVWATVIPVDDPKALSAKAVRGKQWLVRARLAEYRYGADTVRVGGRVLVLAHGDAWTRLLPGQRVTFRAKVYPPWRSDLTVAVLRAQGPPAGIGPPPGWQRIAGAVRADFAESAARALSPDAAGLLPGLVIGDTSRLPDHVRTNFRETHLTHLTAVSGANVTILLGAVLLSLRALTVDPRVAAVVAGAALVMFVILARPTPSVLRAAVMGAVALLALCTGRRKQALPALCTAVIGLLAWSPELAVDAGFTLSVLATAGLVLLAPGWSEWLQAHRCWRAPADALAVSAAAFVVTTPVIIALTGHLNPLAIAVNVLVAPVVAPITVLGALGAVFASLWAPLAHLVLYGTAPPLWWLLTASEHAAALGTSFTVPAGTGSGLVAAGLCVLIYIVGRRIARAR</sequence>
<dbReference type="Proteomes" id="UP000317039">
    <property type="component" value="Chromosome"/>
</dbReference>
<feature type="transmembrane region" description="Helical" evidence="7">
    <location>
        <begin position="471"/>
        <end position="487"/>
    </location>
</feature>